<name>L0B095_THEEQ</name>
<protein>
    <submittedName>
        <fullName evidence="3">Signal peptide-containing protein</fullName>
    </submittedName>
</protein>
<evidence type="ECO:0000313" key="3">
    <source>
        <dbReference type="EMBL" id="AFZ80686.1"/>
    </source>
</evidence>
<reference evidence="3 4" key="1">
    <citation type="journal article" date="2012" name="BMC Genomics">
        <title>Comparative genomic analysis and phylogenetic position of Theileria equi.</title>
        <authorList>
            <person name="Kappmeyer L.S."/>
            <person name="Thiagarajan M."/>
            <person name="Herndon D.R."/>
            <person name="Ramsay J.D."/>
            <person name="Caler E."/>
            <person name="Djikeng A."/>
            <person name="Gillespie J.J."/>
            <person name="Lau A.O."/>
            <person name="Roalson E.H."/>
            <person name="Silva J.C."/>
            <person name="Silva M.G."/>
            <person name="Suarez C.E."/>
            <person name="Ueti M.W."/>
            <person name="Nene V.M."/>
            <person name="Mealey R.H."/>
            <person name="Knowles D.P."/>
            <person name="Brayton K.A."/>
        </authorList>
    </citation>
    <scope>NUCLEOTIDE SEQUENCE [LARGE SCALE GENOMIC DNA]</scope>
    <source>
        <strain evidence="3 4">WA</strain>
    </source>
</reference>
<organism evidence="3 4">
    <name type="scientific">Theileria equi strain WA</name>
    <dbReference type="NCBI Taxonomy" id="1537102"/>
    <lineage>
        <taxon>Eukaryota</taxon>
        <taxon>Sar</taxon>
        <taxon>Alveolata</taxon>
        <taxon>Apicomplexa</taxon>
        <taxon>Aconoidasida</taxon>
        <taxon>Piroplasmida</taxon>
        <taxon>Theileriidae</taxon>
        <taxon>Theileria</taxon>
    </lineage>
</organism>
<dbReference type="RefSeq" id="XP_004830352.1">
    <property type="nucleotide sequence ID" value="XM_004830295.1"/>
</dbReference>
<evidence type="ECO:0000313" key="4">
    <source>
        <dbReference type="Proteomes" id="UP000031512"/>
    </source>
</evidence>
<evidence type="ECO:0000256" key="1">
    <source>
        <dbReference type="SAM" id="MobiDB-lite"/>
    </source>
</evidence>
<dbReference type="VEuPathDB" id="PiroplasmaDB:BEWA_000910"/>
<keyword evidence="4" id="KW-1185">Reference proteome</keyword>
<accession>L0B095</accession>
<sequence length="260" mass="29154">MRFTGIFCLLLAFKPADGGWSDNDESGEPVKEANCSSISASNTQKVSAEVSHDLNSARIRYNKSVDVLDDIRRLFNCEVFRAHIGLKNARVALQSATNTLENYKHYLRLAYKRSLELSDRSTSTIKEPMGETPSSNTRVPISEDIEDEFPSAKTQEEIISGALERVMFILKTLDEISELPKLEKKGEPKHKGKLKSLPGLFATSIFEPVEDNANTQKIRQDVGDYRDYISSTDEPDMPLPIISRGSPWNSPSKKRLEAKT</sequence>
<feature type="chain" id="PRO_5003939995" evidence="2">
    <location>
        <begin position="19"/>
        <end position="260"/>
    </location>
</feature>
<evidence type="ECO:0000256" key="2">
    <source>
        <dbReference type="SAM" id="SignalP"/>
    </source>
</evidence>
<dbReference type="GeneID" id="15806340"/>
<dbReference type="AlphaFoldDB" id="L0B095"/>
<feature type="region of interest" description="Disordered" evidence="1">
    <location>
        <begin position="227"/>
        <end position="260"/>
    </location>
</feature>
<feature type="signal peptide" evidence="2">
    <location>
        <begin position="1"/>
        <end position="18"/>
    </location>
</feature>
<dbReference type="EMBL" id="CP001670">
    <property type="protein sequence ID" value="AFZ80686.1"/>
    <property type="molecule type" value="Genomic_DNA"/>
</dbReference>
<keyword evidence="2" id="KW-0732">Signal</keyword>
<dbReference type="Proteomes" id="UP000031512">
    <property type="component" value="Chromosome 3"/>
</dbReference>
<dbReference type="KEGG" id="beq:BEWA_000910"/>
<proteinExistence type="predicted"/>
<gene>
    <name evidence="3" type="ORF">BEWA_000910</name>
</gene>